<evidence type="ECO:0000256" key="10">
    <source>
        <dbReference type="ARBA" id="ARBA00022605"/>
    </source>
</evidence>
<dbReference type="GO" id="GO:0046417">
    <property type="term" value="P:chorismate metabolic process"/>
    <property type="evidence" value="ECO:0007669"/>
    <property type="project" value="InterPro"/>
</dbReference>
<dbReference type="CDD" id="cd13631">
    <property type="entry name" value="PBP2_Ct-PDT_like"/>
    <property type="match status" value="1"/>
</dbReference>
<dbReference type="Proteomes" id="UP001238163">
    <property type="component" value="Unassembled WGS sequence"/>
</dbReference>
<feature type="site" description="Essential for prephenate dehydratase activity" evidence="19">
    <location>
        <position position="281"/>
    </location>
</feature>
<accession>A0AAE4AN06</accession>
<evidence type="ECO:0000256" key="1">
    <source>
        <dbReference type="ARBA" id="ARBA00000824"/>
    </source>
</evidence>
<reference evidence="23" key="1">
    <citation type="submission" date="2023-07" db="EMBL/GenBank/DDBJ databases">
        <title>Genomic Encyclopedia of Type Strains, Phase IV (KMG-IV): sequencing the most valuable type-strain genomes for metagenomic binning, comparative biology and taxonomic classification.</title>
        <authorList>
            <person name="Goeker M."/>
        </authorList>
    </citation>
    <scope>NUCLEOTIDE SEQUENCE</scope>
    <source>
        <strain evidence="23">DSM 24202</strain>
    </source>
</reference>
<proteinExistence type="predicted"/>
<evidence type="ECO:0000256" key="13">
    <source>
        <dbReference type="ARBA" id="ARBA00023235"/>
    </source>
</evidence>
<comment type="subcellular location">
    <subcellularLocation>
        <location evidence="3">Cytoplasm</location>
    </subcellularLocation>
</comment>
<dbReference type="InterPro" id="IPR036263">
    <property type="entry name" value="Chorismate_II_sf"/>
</dbReference>
<evidence type="ECO:0000259" key="21">
    <source>
        <dbReference type="PROSITE" id="PS51171"/>
    </source>
</evidence>
<dbReference type="GO" id="GO:0004106">
    <property type="term" value="F:chorismate mutase activity"/>
    <property type="evidence" value="ECO:0007669"/>
    <property type="project" value="UniProtKB-EC"/>
</dbReference>
<dbReference type="PANTHER" id="PTHR21022">
    <property type="entry name" value="PREPHENATE DEHYDRATASE P PROTEIN"/>
    <property type="match status" value="1"/>
</dbReference>
<evidence type="ECO:0000313" key="23">
    <source>
        <dbReference type="EMBL" id="MDQ0289824.1"/>
    </source>
</evidence>
<dbReference type="Gene3D" id="3.40.190.10">
    <property type="entry name" value="Periplasmic binding protein-like II"/>
    <property type="match status" value="2"/>
</dbReference>
<dbReference type="Pfam" id="PF01817">
    <property type="entry name" value="CM_2"/>
    <property type="match status" value="1"/>
</dbReference>
<organism evidence="23 24">
    <name type="scientific">Oligosphaera ethanolica</name>
    <dbReference type="NCBI Taxonomy" id="760260"/>
    <lineage>
        <taxon>Bacteria</taxon>
        <taxon>Pseudomonadati</taxon>
        <taxon>Lentisphaerota</taxon>
        <taxon>Oligosphaeria</taxon>
        <taxon>Oligosphaerales</taxon>
        <taxon>Oligosphaeraceae</taxon>
        <taxon>Oligosphaera</taxon>
    </lineage>
</organism>
<dbReference type="GO" id="GO:0009094">
    <property type="term" value="P:L-phenylalanine biosynthetic process"/>
    <property type="evidence" value="ECO:0007669"/>
    <property type="project" value="UniProtKB-KW"/>
</dbReference>
<dbReference type="EMBL" id="JAUSVL010000001">
    <property type="protein sequence ID" value="MDQ0289824.1"/>
    <property type="molecule type" value="Genomic_DNA"/>
</dbReference>
<evidence type="ECO:0000256" key="9">
    <source>
        <dbReference type="ARBA" id="ARBA00022490"/>
    </source>
</evidence>
<evidence type="ECO:0000256" key="16">
    <source>
        <dbReference type="ARBA" id="ARBA00031175"/>
    </source>
</evidence>
<comment type="pathway">
    <text evidence="5">Metabolic intermediate biosynthesis; prephenate biosynthesis; prephenate from chorismate: step 1/1.</text>
</comment>
<dbReference type="InterPro" id="IPR001086">
    <property type="entry name" value="Preph_deHydtase"/>
</dbReference>
<comment type="pathway">
    <text evidence="4">Amino-acid biosynthesis; L-phenylalanine biosynthesis; phenylpyruvate from prephenate: step 1/1.</text>
</comment>
<evidence type="ECO:0000256" key="6">
    <source>
        <dbReference type="ARBA" id="ARBA00012404"/>
    </source>
</evidence>
<evidence type="ECO:0000256" key="15">
    <source>
        <dbReference type="ARBA" id="ARBA00023268"/>
    </source>
</evidence>
<dbReference type="SUPFAM" id="SSF55021">
    <property type="entry name" value="ACT-like"/>
    <property type="match status" value="1"/>
</dbReference>
<feature type="domain" description="ACT" evidence="22">
    <location>
        <begin position="300"/>
        <end position="378"/>
    </location>
</feature>
<evidence type="ECO:0000313" key="24">
    <source>
        <dbReference type="Proteomes" id="UP001238163"/>
    </source>
</evidence>
<dbReference type="Gene3D" id="1.20.59.10">
    <property type="entry name" value="Chorismate mutase"/>
    <property type="match status" value="1"/>
</dbReference>
<dbReference type="RefSeq" id="WP_307261275.1">
    <property type="nucleotide sequence ID" value="NZ_JAUSVL010000001.1"/>
</dbReference>
<comment type="catalytic activity">
    <reaction evidence="18">
        <text>prephenate + H(+) = 3-phenylpyruvate + CO2 + H2O</text>
        <dbReference type="Rhea" id="RHEA:21648"/>
        <dbReference type="ChEBI" id="CHEBI:15377"/>
        <dbReference type="ChEBI" id="CHEBI:15378"/>
        <dbReference type="ChEBI" id="CHEBI:16526"/>
        <dbReference type="ChEBI" id="CHEBI:18005"/>
        <dbReference type="ChEBI" id="CHEBI:29934"/>
        <dbReference type="EC" id="4.2.1.51"/>
    </reaction>
</comment>
<feature type="domain" description="Chorismate mutase" evidence="20">
    <location>
        <begin position="1"/>
        <end position="86"/>
    </location>
</feature>
<dbReference type="Pfam" id="PF00800">
    <property type="entry name" value="PDT"/>
    <property type="match status" value="1"/>
</dbReference>
<dbReference type="SUPFAM" id="SSF53850">
    <property type="entry name" value="Periplasmic binding protein-like II"/>
    <property type="match status" value="1"/>
</dbReference>
<evidence type="ECO:0000259" key="20">
    <source>
        <dbReference type="PROSITE" id="PS51168"/>
    </source>
</evidence>
<dbReference type="InterPro" id="IPR002912">
    <property type="entry name" value="ACT_dom"/>
</dbReference>
<name>A0AAE4AN06_9BACT</name>
<feature type="domain" description="Prephenate dehydratase" evidence="21">
    <location>
        <begin position="112"/>
        <end position="288"/>
    </location>
</feature>
<dbReference type="Gene3D" id="3.30.70.260">
    <property type="match status" value="1"/>
</dbReference>
<dbReference type="PANTHER" id="PTHR21022:SF19">
    <property type="entry name" value="PREPHENATE DEHYDRATASE-RELATED"/>
    <property type="match status" value="1"/>
</dbReference>
<keyword evidence="9" id="KW-0963">Cytoplasm</keyword>
<comment type="catalytic activity">
    <reaction evidence="1">
        <text>chorismate = prephenate</text>
        <dbReference type="Rhea" id="RHEA:13897"/>
        <dbReference type="ChEBI" id="CHEBI:29748"/>
        <dbReference type="ChEBI" id="CHEBI:29934"/>
        <dbReference type="EC" id="5.4.99.5"/>
    </reaction>
</comment>
<evidence type="ECO:0000256" key="19">
    <source>
        <dbReference type="PIRSR" id="PIRSR001500-2"/>
    </source>
</evidence>
<dbReference type="InterPro" id="IPR018528">
    <property type="entry name" value="Preph_deHydtase_CS"/>
</dbReference>
<evidence type="ECO:0000256" key="7">
    <source>
        <dbReference type="ARBA" id="ARBA00013147"/>
    </source>
</evidence>
<evidence type="ECO:0000256" key="12">
    <source>
        <dbReference type="ARBA" id="ARBA00023222"/>
    </source>
</evidence>
<evidence type="ECO:0000256" key="5">
    <source>
        <dbReference type="ARBA" id="ARBA00004817"/>
    </source>
</evidence>
<dbReference type="CDD" id="cd04905">
    <property type="entry name" value="ACT_CM-PDT"/>
    <property type="match status" value="1"/>
</dbReference>
<dbReference type="SUPFAM" id="SSF48600">
    <property type="entry name" value="Chorismate mutase II"/>
    <property type="match status" value="1"/>
</dbReference>
<keyword evidence="12" id="KW-0584">Phenylalanine biosynthesis</keyword>
<dbReference type="PROSITE" id="PS51168">
    <property type="entry name" value="CHORISMATE_MUT_2"/>
    <property type="match status" value="1"/>
</dbReference>
<evidence type="ECO:0000259" key="22">
    <source>
        <dbReference type="PROSITE" id="PS51671"/>
    </source>
</evidence>
<evidence type="ECO:0000256" key="2">
    <source>
        <dbReference type="ARBA" id="ARBA00002364"/>
    </source>
</evidence>
<keyword evidence="15" id="KW-0511">Multifunctional enzyme</keyword>
<comment type="function">
    <text evidence="2">Catalyzes the Claisen rearrangement of chorismate to prephenate and the decarboxylation/dehydration of prephenate to phenylpyruvate.</text>
</comment>
<sequence length="378" mass="42479">MDLATYRERIDAIDHDILRLFKERMQTAAEIGRYKAEHNLPILNHAREREILQRVGNDAGEDLSSHARILFGMLFDLSRSYQQRLLDGDSQLAHAISDALEKTPKIFPRNGSVACQGIEGAYSQLACDKIFPQGDITYVRTFDGVFQAVEQGLCQYGILPIENSSYGTVNAVYDLMRNHHFYIVRSVKLQVNHVLLGKHGSSLKGITEVFSHDQAIGQCSAFFKQNKQIKVTLCENTAVAAQMVADSERRDIAAISSRPCAELYGLEVLSDNIQNSDHNYTRFIVISKQMAIYPGADRISIMVTVPHKPGALYRLMAKFSVLGVNLLKLESRPIAGRDFEFMFYFDFEGSVYDQDIVRLLADMAAGPDLFVFLGSYSE</sequence>
<keyword evidence="11" id="KW-0057">Aromatic amino acid biosynthesis</keyword>
<keyword evidence="13 23" id="KW-0413">Isomerase</keyword>
<dbReference type="PROSITE" id="PS51171">
    <property type="entry name" value="PREPHENATE_DEHYDR_3"/>
    <property type="match status" value="1"/>
</dbReference>
<evidence type="ECO:0000256" key="8">
    <source>
        <dbReference type="ARBA" id="ARBA00014401"/>
    </source>
</evidence>
<evidence type="ECO:0000256" key="3">
    <source>
        <dbReference type="ARBA" id="ARBA00004496"/>
    </source>
</evidence>
<dbReference type="InterPro" id="IPR008242">
    <property type="entry name" value="Chor_mutase/pphenate_deHydtase"/>
</dbReference>
<dbReference type="PIRSF" id="PIRSF001500">
    <property type="entry name" value="Chor_mut_pdt_Ppr"/>
    <property type="match status" value="1"/>
</dbReference>
<evidence type="ECO:0000256" key="18">
    <source>
        <dbReference type="ARBA" id="ARBA00047848"/>
    </source>
</evidence>
<dbReference type="GO" id="GO:0005737">
    <property type="term" value="C:cytoplasm"/>
    <property type="evidence" value="ECO:0007669"/>
    <property type="project" value="UniProtKB-SubCell"/>
</dbReference>
<evidence type="ECO:0000256" key="17">
    <source>
        <dbReference type="ARBA" id="ARBA00031520"/>
    </source>
</evidence>
<evidence type="ECO:0000256" key="4">
    <source>
        <dbReference type="ARBA" id="ARBA00004741"/>
    </source>
</evidence>
<dbReference type="EC" id="4.2.1.51" evidence="7"/>
<dbReference type="PROSITE" id="PS51671">
    <property type="entry name" value="ACT"/>
    <property type="match status" value="1"/>
</dbReference>
<dbReference type="PROSITE" id="PS00857">
    <property type="entry name" value="PREPHENATE_DEHYDR_1"/>
    <property type="match status" value="1"/>
</dbReference>
<keyword evidence="10" id="KW-0028">Amino-acid biosynthesis</keyword>
<keyword evidence="24" id="KW-1185">Reference proteome</keyword>
<dbReference type="InterPro" id="IPR045865">
    <property type="entry name" value="ACT-like_dom_sf"/>
</dbReference>
<keyword evidence="14 23" id="KW-0456">Lyase</keyword>
<gene>
    <name evidence="23" type="ORF">J3R75_001931</name>
</gene>
<evidence type="ECO:0000256" key="14">
    <source>
        <dbReference type="ARBA" id="ARBA00023239"/>
    </source>
</evidence>
<dbReference type="AlphaFoldDB" id="A0AAE4AN06"/>
<evidence type="ECO:0000256" key="11">
    <source>
        <dbReference type="ARBA" id="ARBA00023141"/>
    </source>
</evidence>
<dbReference type="InterPro" id="IPR036979">
    <property type="entry name" value="CM_dom_sf"/>
</dbReference>
<comment type="caution">
    <text evidence="23">The sequence shown here is derived from an EMBL/GenBank/DDBJ whole genome shotgun (WGS) entry which is preliminary data.</text>
</comment>
<protein>
    <recommendedName>
        <fullName evidence="8">Bifunctional chorismate mutase/prephenate dehydratase</fullName>
        <ecNumber evidence="7">4.2.1.51</ecNumber>
        <ecNumber evidence="6">5.4.99.5</ecNumber>
    </recommendedName>
    <alternativeName>
        <fullName evidence="17">Chorismate mutase-prephenate dehydratase</fullName>
    </alternativeName>
    <alternativeName>
        <fullName evidence="16">p-protein</fullName>
    </alternativeName>
</protein>
<dbReference type="EC" id="5.4.99.5" evidence="6"/>
<dbReference type="SMART" id="SM00830">
    <property type="entry name" value="CM_2"/>
    <property type="match status" value="1"/>
</dbReference>
<dbReference type="GO" id="GO:0004664">
    <property type="term" value="F:prephenate dehydratase activity"/>
    <property type="evidence" value="ECO:0007669"/>
    <property type="project" value="UniProtKB-EC"/>
</dbReference>
<dbReference type="InterPro" id="IPR002701">
    <property type="entry name" value="CM_II_prokaryot"/>
</dbReference>